<proteinExistence type="predicted"/>
<dbReference type="RefSeq" id="WP_347606001.1">
    <property type="nucleotide sequence ID" value="NZ_JBDPZC010000001.1"/>
</dbReference>
<sequence>MPRNIHVITALAPLAAVLLGGLFAAPAAAVEPMRVSIDARIGTEARGRERGEQAAQADIAAGTLKLFESTGLETVGDLPRRRVRERLLRAKGIRLDHGPGCTDAAEQRGYAAAYNERMTGEVQRRFGPDFWTQLDRNVDR</sequence>
<protein>
    <recommendedName>
        <fullName evidence="4">DUF4148 domain-containing protein</fullName>
    </recommendedName>
</protein>
<comment type="caution">
    <text evidence="2">The sequence shown here is derived from an EMBL/GenBank/DDBJ whole genome shotgun (WGS) entry which is preliminary data.</text>
</comment>
<gene>
    <name evidence="2" type="ORF">ABDJ40_03245</name>
</gene>
<dbReference type="Proteomes" id="UP001462640">
    <property type="component" value="Unassembled WGS sequence"/>
</dbReference>
<reference evidence="2 3" key="1">
    <citation type="submission" date="2024-05" db="EMBL/GenBank/DDBJ databases">
        <title>Roseateles sp. 2.12 16S ribosomal RNA gene Genome sequencing and assembly.</title>
        <authorList>
            <person name="Woo H."/>
        </authorList>
    </citation>
    <scope>NUCLEOTIDE SEQUENCE [LARGE SCALE GENOMIC DNA]</scope>
    <source>
        <strain evidence="2 3">2.12</strain>
    </source>
</reference>
<organism evidence="2 3">
    <name type="scientific">Roseateles flavus</name>
    <dbReference type="NCBI Taxonomy" id="3149041"/>
    <lineage>
        <taxon>Bacteria</taxon>
        <taxon>Pseudomonadati</taxon>
        <taxon>Pseudomonadota</taxon>
        <taxon>Betaproteobacteria</taxon>
        <taxon>Burkholderiales</taxon>
        <taxon>Sphaerotilaceae</taxon>
        <taxon>Roseateles</taxon>
    </lineage>
</organism>
<feature type="chain" id="PRO_5046710256" description="DUF4148 domain-containing protein" evidence="1">
    <location>
        <begin position="30"/>
        <end position="140"/>
    </location>
</feature>
<dbReference type="EMBL" id="JBDPZC010000001">
    <property type="protein sequence ID" value="MEO3711776.1"/>
    <property type="molecule type" value="Genomic_DNA"/>
</dbReference>
<keyword evidence="1" id="KW-0732">Signal</keyword>
<keyword evidence="3" id="KW-1185">Reference proteome</keyword>
<feature type="signal peptide" evidence="1">
    <location>
        <begin position="1"/>
        <end position="29"/>
    </location>
</feature>
<evidence type="ECO:0008006" key="4">
    <source>
        <dbReference type="Google" id="ProtNLM"/>
    </source>
</evidence>
<evidence type="ECO:0000313" key="2">
    <source>
        <dbReference type="EMBL" id="MEO3711776.1"/>
    </source>
</evidence>
<accession>A0ABV0G9P7</accession>
<evidence type="ECO:0000256" key="1">
    <source>
        <dbReference type="SAM" id="SignalP"/>
    </source>
</evidence>
<name>A0ABV0G9P7_9BURK</name>
<evidence type="ECO:0000313" key="3">
    <source>
        <dbReference type="Proteomes" id="UP001462640"/>
    </source>
</evidence>